<dbReference type="Proteomes" id="UP000652430">
    <property type="component" value="Unassembled WGS sequence"/>
</dbReference>
<dbReference type="InterPro" id="IPR036013">
    <property type="entry name" value="Band_7/SPFH_dom_sf"/>
</dbReference>
<gene>
    <name evidence="4" type="ORF">GCM10008023_23950</name>
</gene>
<evidence type="ECO:0000313" key="5">
    <source>
        <dbReference type="Proteomes" id="UP000652430"/>
    </source>
</evidence>
<feature type="signal peptide" evidence="2">
    <location>
        <begin position="1"/>
        <end position="26"/>
    </location>
</feature>
<keyword evidence="5" id="KW-1185">Reference proteome</keyword>
<proteinExistence type="predicted"/>
<feature type="chain" id="PRO_5045280670" description="Band 7 domain-containing protein" evidence="2">
    <location>
        <begin position="27"/>
        <end position="279"/>
    </location>
</feature>
<dbReference type="EMBL" id="BNAQ01000003">
    <property type="protein sequence ID" value="GHH18292.1"/>
    <property type="molecule type" value="Genomic_DNA"/>
</dbReference>
<organism evidence="4 5">
    <name type="scientific">Sphingomonas glacialis</name>
    <dbReference type="NCBI Taxonomy" id="658225"/>
    <lineage>
        <taxon>Bacteria</taxon>
        <taxon>Pseudomonadati</taxon>
        <taxon>Pseudomonadota</taxon>
        <taxon>Alphaproteobacteria</taxon>
        <taxon>Sphingomonadales</taxon>
        <taxon>Sphingomonadaceae</taxon>
        <taxon>Sphingomonas</taxon>
    </lineage>
</organism>
<keyword evidence="2" id="KW-0732">Signal</keyword>
<comment type="subcellular location">
    <subcellularLocation>
        <location evidence="1">Membrane</location>
        <topology evidence="1">Single-pass membrane protein</topology>
    </subcellularLocation>
</comment>
<reference evidence="5" key="1">
    <citation type="journal article" date="2019" name="Int. J. Syst. Evol. Microbiol.">
        <title>The Global Catalogue of Microorganisms (GCM) 10K type strain sequencing project: providing services to taxonomists for standard genome sequencing and annotation.</title>
        <authorList>
            <consortium name="The Broad Institute Genomics Platform"/>
            <consortium name="The Broad Institute Genome Sequencing Center for Infectious Disease"/>
            <person name="Wu L."/>
            <person name="Ma J."/>
        </authorList>
    </citation>
    <scope>NUCLEOTIDE SEQUENCE [LARGE SCALE GENOMIC DNA]</scope>
    <source>
        <strain evidence="5">CGMCC 1.8957</strain>
    </source>
</reference>
<dbReference type="Pfam" id="PF01145">
    <property type="entry name" value="Band_7"/>
    <property type="match status" value="1"/>
</dbReference>
<accession>A0ABQ3LJW0</accession>
<feature type="domain" description="Band 7" evidence="3">
    <location>
        <begin position="26"/>
        <end position="219"/>
    </location>
</feature>
<evidence type="ECO:0000313" key="4">
    <source>
        <dbReference type="EMBL" id="GHH18292.1"/>
    </source>
</evidence>
<dbReference type="SUPFAM" id="SSF117892">
    <property type="entry name" value="Band 7/SPFH domain"/>
    <property type="match status" value="1"/>
</dbReference>
<dbReference type="InterPro" id="IPR001107">
    <property type="entry name" value="Band_7"/>
</dbReference>
<protein>
    <recommendedName>
        <fullName evidence="3">Band 7 domain-containing protein</fullName>
    </recommendedName>
</protein>
<evidence type="ECO:0000256" key="1">
    <source>
        <dbReference type="ARBA" id="ARBA00004167"/>
    </source>
</evidence>
<evidence type="ECO:0000256" key="2">
    <source>
        <dbReference type="SAM" id="SignalP"/>
    </source>
</evidence>
<dbReference type="Gene3D" id="3.30.479.30">
    <property type="entry name" value="Band 7 domain"/>
    <property type="match status" value="1"/>
</dbReference>
<dbReference type="RefSeq" id="WP_189676451.1">
    <property type="nucleotide sequence ID" value="NZ_BNAQ01000003.1"/>
</dbReference>
<dbReference type="PANTHER" id="PTHR42911">
    <property type="entry name" value="MODULATOR OF FTSH PROTEASE HFLC"/>
    <property type="match status" value="1"/>
</dbReference>
<sequence>MNKLVRFAPLLLIPLIAILPMSSCSRVEPGHVGIKVSNFGSSAGVADHALGVGWYFTPFGTNIFEYPIYTSTYAWTKSTTEQTGVDEEFPFQDRNGLNLSADVSVAYRVDPVKAPILFQKYRIDMAGIVAGPLRNAVRSALNEEAAGLGVEEIYGPKKAALLSAVQRDVDRYFEPVGLHVEQLYWASNIRVPDQVLNQINTKIANEQAALAAQANVATVKANADARIADAEGKAKSSQIEGDALRANPEILRQRAIEKWDGKLPTYSAGGGQLPFIVEK</sequence>
<comment type="caution">
    <text evidence="4">The sequence shown here is derived from an EMBL/GenBank/DDBJ whole genome shotgun (WGS) entry which is preliminary data.</text>
</comment>
<name>A0ABQ3LJW0_9SPHN</name>
<evidence type="ECO:0000259" key="3">
    <source>
        <dbReference type="Pfam" id="PF01145"/>
    </source>
</evidence>
<dbReference type="PANTHER" id="PTHR42911:SF1">
    <property type="entry name" value="MODULATOR OF FTSH PROTEASE HFLC"/>
    <property type="match status" value="1"/>
</dbReference>